<keyword evidence="1" id="KW-0031">Aminopeptidase</keyword>
<reference evidence="1 2" key="1">
    <citation type="journal article" date="2022" name="Plant J.">
        <title>Chromosome-level genome of Camellia lanceoleosa provides a valuable resource for understanding genome evolution and self-incompatibility.</title>
        <authorList>
            <person name="Gong W."/>
            <person name="Xiao S."/>
            <person name="Wang L."/>
            <person name="Liao Z."/>
            <person name="Chang Y."/>
            <person name="Mo W."/>
            <person name="Hu G."/>
            <person name="Li W."/>
            <person name="Zhao G."/>
            <person name="Zhu H."/>
            <person name="Hu X."/>
            <person name="Ji K."/>
            <person name="Xiang X."/>
            <person name="Song Q."/>
            <person name="Yuan D."/>
            <person name="Jin S."/>
            <person name="Zhang L."/>
        </authorList>
    </citation>
    <scope>NUCLEOTIDE SEQUENCE [LARGE SCALE GENOMIC DNA]</scope>
    <source>
        <strain evidence="1">SQ_2022a</strain>
    </source>
</reference>
<name>A0ACC0GC90_9ERIC</name>
<proteinExistence type="predicted"/>
<dbReference type="EMBL" id="CM045767">
    <property type="protein sequence ID" value="KAI7997681.1"/>
    <property type="molecule type" value="Genomic_DNA"/>
</dbReference>
<evidence type="ECO:0000313" key="2">
    <source>
        <dbReference type="Proteomes" id="UP001060215"/>
    </source>
</evidence>
<gene>
    <name evidence="1" type="ORF">LOK49_LG10G00982</name>
</gene>
<evidence type="ECO:0000313" key="1">
    <source>
        <dbReference type="EMBL" id="KAI7997681.1"/>
    </source>
</evidence>
<dbReference type="Proteomes" id="UP001060215">
    <property type="component" value="Chromosome 10"/>
</dbReference>
<keyword evidence="2" id="KW-1185">Reference proteome</keyword>
<protein>
    <submittedName>
        <fullName evidence="1">Aminopeptidase M1</fullName>
    </submittedName>
</protein>
<keyword evidence="1" id="KW-0378">Hydrolase</keyword>
<accession>A0ACC0GC90</accession>
<comment type="caution">
    <text evidence="1">The sequence shown here is derived from an EMBL/GenBank/DDBJ whole genome shotgun (WGS) entry which is preliminary data.</text>
</comment>
<sequence>MLRGELLTALAQFGHGITQNEARRRFDAFLNDKNTPPLPPDIRKAAYVAVMRNVSTSNRLGYELLLKVYRETDQSQEKARILGSLACCSDPDIVLEVLYFLLSPEVRSQDAVYGIHVNIEGRETAWRWLKFSSWEKACEVEEFFASRGKPSISRTLKQSVERVHINAKWVQSIQNEKHLAEVVQELAQRKY</sequence>
<keyword evidence="1" id="KW-0645">Protease</keyword>
<organism evidence="1 2">
    <name type="scientific">Camellia lanceoleosa</name>
    <dbReference type="NCBI Taxonomy" id="1840588"/>
    <lineage>
        <taxon>Eukaryota</taxon>
        <taxon>Viridiplantae</taxon>
        <taxon>Streptophyta</taxon>
        <taxon>Embryophyta</taxon>
        <taxon>Tracheophyta</taxon>
        <taxon>Spermatophyta</taxon>
        <taxon>Magnoliopsida</taxon>
        <taxon>eudicotyledons</taxon>
        <taxon>Gunneridae</taxon>
        <taxon>Pentapetalae</taxon>
        <taxon>asterids</taxon>
        <taxon>Ericales</taxon>
        <taxon>Theaceae</taxon>
        <taxon>Camellia</taxon>
    </lineage>
</organism>